<keyword evidence="4" id="KW-1185">Reference proteome</keyword>
<evidence type="ECO:0000313" key="3">
    <source>
        <dbReference type="EMBL" id="VEH99338.1"/>
    </source>
</evidence>
<dbReference type="Proteomes" id="UP000028349">
    <property type="component" value="Unassembled WGS sequence"/>
</dbReference>
<reference evidence="2 4" key="1">
    <citation type="submission" date="2014-07" db="EMBL/GenBank/DDBJ databases">
        <authorList>
            <person name="Pisani N.G."/>
            <person name="Newman J.D."/>
        </authorList>
    </citation>
    <scope>NUCLEOTIDE SEQUENCE [LARGE SCALE GENOMIC DNA]</scope>
    <source>
        <strain evidence="2 4">LMG 24720</strain>
    </source>
</reference>
<reference evidence="3 5" key="2">
    <citation type="submission" date="2018-12" db="EMBL/GenBank/DDBJ databases">
        <authorList>
            <consortium name="Pathogen Informatics"/>
        </authorList>
    </citation>
    <scope>NUCLEOTIDE SEQUENCE [LARGE SCALE GENOMIC DNA]</scope>
    <source>
        <strain evidence="3 5">NCTC13489</strain>
    </source>
</reference>
<dbReference type="Gene3D" id="3.30.2310.20">
    <property type="entry name" value="RelE-like"/>
    <property type="match status" value="1"/>
</dbReference>
<dbReference type="STRING" id="266748.HY04_10375"/>
<proteinExistence type="predicted"/>
<dbReference type="Proteomes" id="UP000270036">
    <property type="component" value="Chromosome"/>
</dbReference>
<dbReference type="Pfam" id="PF05016">
    <property type="entry name" value="ParE_toxin"/>
    <property type="match status" value="1"/>
</dbReference>
<accession>A0A3S4UYB4</accession>
<protein>
    <submittedName>
        <fullName evidence="3">Plasmid stabilisation system protein</fullName>
    </submittedName>
</protein>
<organism evidence="3 5">
    <name type="scientific">Kaistella antarctica</name>
    <dbReference type="NCBI Taxonomy" id="266748"/>
    <lineage>
        <taxon>Bacteria</taxon>
        <taxon>Pseudomonadati</taxon>
        <taxon>Bacteroidota</taxon>
        <taxon>Flavobacteriia</taxon>
        <taxon>Flavobacteriales</taxon>
        <taxon>Weeksellaceae</taxon>
        <taxon>Chryseobacterium group</taxon>
        <taxon>Kaistella</taxon>
    </lineage>
</organism>
<dbReference type="EMBL" id="LR134441">
    <property type="protein sequence ID" value="VEH99338.1"/>
    <property type="molecule type" value="Genomic_DNA"/>
</dbReference>
<name>A0A3S4UYB4_9FLAO</name>
<dbReference type="OrthoDB" id="1098070at2"/>
<dbReference type="EMBL" id="JPEP01000002">
    <property type="protein sequence ID" value="KEY18865.1"/>
    <property type="molecule type" value="Genomic_DNA"/>
</dbReference>
<dbReference type="AlphaFoldDB" id="A0A3S4UYB4"/>
<keyword evidence="1" id="KW-1277">Toxin-antitoxin system</keyword>
<dbReference type="RefSeq" id="WP_034719483.1">
    <property type="nucleotide sequence ID" value="NZ_FOIX01000004.1"/>
</dbReference>
<sequence>MLSIKWTEHAKRENADILKFWIKHNQSNVYSKKISKETTKKLSLLKKNILMGEELEEFDTVRRILILENFSLFYTIEGNIIKILSFWDNRRNPENLEI</sequence>
<dbReference type="KEGG" id="cant:NCTC13489_01486"/>
<dbReference type="InterPro" id="IPR035093">
    <property type="entry name" value="RelE/ParE_toxin_dom_sf"/>
</dbReference>
<evidence type="ECO:0000256" key="1">
    <source>
        <dbReference type="ARBA" id="ARBA00022649"/>
    </source>
</evidence>
<dbReference type="InterPro" id="IPR007712">
    <property type="entry name" value="RelE/ParE_toxin"/>
</dbReference>
<evidence type="ECO:0000313" key="2">
    <source>
        <dbReference type="EMBL" id="KEY18865.1"/>
    </source>
</evidence>
<gene>
    <name evidence="2" type="ORF">HY04_10375</name>
    <name evidence="3" type="ORF">NCTC13489_01486</name>
</gene>
<evidence type="ECO:0000313" key="5">
    <source>
        <dbReference type="Proteomes" id="UP000270036"/>
    </source>
</evidence>
<evidence type="ECO:0000313" key="4">
    <source>
        <dbReference type="Proteomes" id="UP000028349"/>
    </source>
</evidence>